<dbReference type="Proteomes" id="UP000198504">
    <property type="component" value="Unassembled WGS sequence"/>
</dbReference>
<dbReference type="PANTHER" id="PTHR46568">
    <property type="entry name" value="ALKYLDIHYDROXYACETONEPHOSPHATE SYNTHASE, PEROXISOMAL"/>
    <property type="match status" value="1"/>
</dbReference>
<dbReference type="InterPro" id="IPR025650">
    <property type="entry name" value="Alkyl-DHAP_Synthase"/>
</dbReference>
<keyword evidence="4" id="KW-0560">Oxidoreductase</keyword>
<dbReference type="InterPro" id="IPR016167">
    <property type="entry name" value="FAD-bd_PCMH_sub1"/>
</dbReference>
<evidence type="ECO:0000256" key="7">
    <source>
        <dbReference type="PIRSR" id="PIRSR625650-3"/>
    </source>
</evidence>
<evidence type="ECO:0000259" key="9">
    <source>
        <dbReference type="PROSITE" id="PS51387"/>
    </source>
</evidence>
<dbReference type="RefSeq" id="WP_091177611.1">
    <property type="nucleotide sequence ID" value="NZ_FOFA01000001.1"/>
</dbReference>
<feature type="site" description="Important for enzyme activity" evidence="8">
    <location>
        <position position="319"/>
    </location>
</feature>
<dbReference type="Pfam" id="PF01565">
    <property type="entry name" value="FAD_binding_4"/>
    <property type="match status" value="1"/>
</dbReference>
<dbReference type="PANTHER" id="PTHR46568:SF1">
    <property type="entry name" value="ALKYLDIHYDROXYACETONEPHOSPHATE SYNTHASE, PEROXISOMAL"/>
    <property type="match status" value="1"/>
</dbReference>
<keyword evidence="11" id="KW-1185">Reference proteome</keyword>
<dbReference type="Gene3D" id="3.30.300.330">
    <property type="match status" value="1"/>
</dbReference>
<proteinExistence type="inferred from homology"/>
<dbReference type="InterPro" id="IPR006094">
    <property type="entry name" value="Oxid_FAD_bind_N"/>
</dbReference>
<evidence type="ECO:0000256" key="4">
    <source>
        <dbReference type="ARBA" id="ARBA00023002"/>
    </source>
</evidence>
<organism evidence="10 11">
    <name type="scientific">Microlunatus flavus</name>
    <dbReference type="NCBI Taxonomy" id="1036181"/>
    <lineage>
        <taxon>Bacteria</taxon>
        <taxon>Bacillati</taxon>
        <taxon>Actinomycetota</taxon>
        <taxon>Actinomycetes</taxon>
        <taxon>Propionibacteriales</taxon>
        <taxon>Propionibacteriaceae</taxon>
        <taxon>Microlunatus</taxon>
    </lineage>
</organism>
<evidence type="ECO:0000256" key="3">
    <source>
        <dbReference type="ARBA" id="ARBA00022827"/>
    </source>
</evidence>
<dbReference type="GO" id="GO:0008610">
    <property type="term" value="P:lipid biosynthetic process"/>
    <property type="evidence" value="ECO:0007669"/>
    <property type="project" value="InterPro"/>
</dbReference>
<sequence length="557" mass="60354">MPAVKHMKWWGWGVEGVSFHWEDKPAFPAFVKRAMGIDVASPPAAPMSIEQLGVPAPRVSDEVRGRLTDAVGAANVAYDDLERVVHTYGKSLRDLLRLRAADLPRAPDVVVYPGSEDDVRAVLDLALEADLVIIPFGGGSNIAGSLHPEPDEERTVVSLDLGRMNQVLDLDEDSGLARVQAGVLGPDLEEQLGRRGWTMGHYPDSFTHSTLGGWVATRSSGMQSDKYGDIAKISRGMRVVQPGGTLVVRPLPSTSTGPNTREMVLGSEGRLGIITEVTVQVHRIPENRLITAYLFPSWEAGLAAMQEISTSDAHPSVTRVSDSFETQFSLSTRKASKGFSVSSAVGNGLFKLLERRGWDLDQACLSFIGFEGGRAHVAHEKGIVNGIVKAHGGIGLGKGPAVLYDQKKFDTPYIRDFVLDRGGAADVSETAAPWSKLLPLYTAVMENVRKVYADLGVTGWVMCHLSHSEHSGACLYFTFAFSHDGVDPIGQYDRVKVAVQETFIEQGGTLSHHHAVGTEHSRWLAEDISEQGVVMVQGVIDTVDAGRHLNPGKITQR</sequence>
<name>A0A1H9AIK2_9ACTN</name>
<dbReference type="Pfam" id="PF02913">
    <property type="entry name" value="FAD-oxidase_C"/>
    <property type="match status" value="1"/>
</dbReference>
<feature type="domain" description="FAD-binding PCMH-type" evidence="9">
    <location>
        <begin position="103"/>
        <end position="284"/>
    </location>
</feature>
<evidence type="ECO:0000313" key="11">
    <source>
        <dbReference type="Proteomes" id="UP000198504"/>
    </source>
</evidence>
<dbReference type="EMBL" id="FOFA01000001">
    <property type="protein sequence ID" value="SEP76550.1"/>
    <property type="molecule type" value="Genomic_DNA"/>
</dbReference>
<dbReference type="Gene3D" id="3.30.43.10">
    <property type="entry name" value="Uridine Diphospho-n-acetylenolpyruvylglucosamine Reductase, domain 2"/>
    <property type="match status" value="1"/>
</dbReference>
<evidence type="ECO:0000256" key="1">
    <source>
        <dbReference type="ARBA" id="ARBA00008000"/>
    </source>
</evidence>
<dbReference type="InterPro" id="IPR016166">
    <property type="entry name" value="FAD-bd_PCMH"/>
</dbReference>
<dbReference type="SUPFAM" id="SSF56176">
    <property type="entry name" value="FAD-binding/transporter-associated domain-like"/>
    <property type="match status" value="1"/>
</dbReference>
<feature type="binding site" evidence="7">
    <location>
        <begin position="268"/>
        <end position="274"/>
    </location>
    <ligand>
        <name>FAD</name>
        <dbReference type="ChEBI" id="CHEBI:57692"/>
    </ligand>
</feature>
<gene>
    <name evidence="10" type="ORF">SAMN05421756_101623</name>
</gene>
<evidence type="ECO:0000256" key="6">
    <source>
        <dbReference type="PIRSR" id="PIRSR625650-2"/>
    </source>
</evidence>
<keyword evidence="2" id="KW-0285">Flavoprotein</keyword>
<reference evidence="11" key="1">
    <citation type="submission" date="2016-10" db="EMBL/GenBank/DDBJ databases">
        <authorList>
            <person name="Varghese N."/>
            <person name="Submissions S."/>
        </authorList>
    </citation>
    <scope>NUCLEOTIDE SEQUENCE [LARGE SCALE GENOMIC DNA]</scope>
    <source>
        <strain evidence="11">CGMCC 4.6856</strain>
    </source>
</reference>
<dbReference type="Gene3D" id="3.30.465.10">
    <property type="match status" value="1"/>
</dbReference>
<dbReference type="InterPro" id="IPR036318">
    <property type="entry name" value="FAD-bd_PCMH-like_sf"/>
</dbReference>
<dbReference type="GO" id="GO:0071949">
    <property type="term" value="F:FAD binding"/>
    <property type="evidence" value="ECO:0007669"/>
    <property type="project" value="InterPro"/>
</dbReference>
<dbReference type="OrthoDB" id="9811557at2"/>
<feature type="binding site" evidence="7">
    <location>
        <begin position="204"/>
        <end position="210"/>
    </location>
    <ligand>
        <name>FAD</name>
        <dbReference type="ChEBI" id="CHEBI:57692"/>
    </ligand>
</feature>
<dbReference type="GO" id="GO:0016491">
    <property type="term" value="F:oxidoreductase activity"/>
    <property type="evidence" value="ECO:0007669"/>
    <property type="project" value="UniProtKB-KW"/>
</dbReference>
<accession>A0A1H9AIK2</accession>
<dbReference type="AlphaFoldDB" id="A0A1H9AIK2"/>
<evidence type="ECO:0000256" key="5">
    <source>
        <dbReference type="PIRSR" id="PIRSR625650-1"/>
    </source>
</evidence>
<dbReference type="InterPro" id="IPR004113">
    <property type="entry name" value="FAD-bd_oxidored_4_C"/>
</dbReference>
<dbReference type="GO" id="GO:0008609">
    <property type="term" value="F:alkylglycerone-phosphate synthase activity"/>
    <property type="evidence" value="ECO:0007669"/>
    <property type="project" value="InterPro"/>
</dbReference>
<protein>
    <submittedName>
        <fullName evidence="10">Alkyldihydroxyacetonephosphate synthase</fullName>
    </submittedName>
</protein>
<feature type="binding site" evidence="6">
    <location>
        <position position="415"/>
    </location>
    <ligand>
        <name>substrate</name>
    </ligand>
</feature>
<dbReference type="SUPFAM" id="SSF55103">
    <property type="entry name" value="FAD-linked oxidases, C-terminal domain"/>
    <property type="match status" value="1"/>
</dbReference>
<evidence type="ECO:0000313" key="10">
    <source>
        <dbReference type="EMBL" id="SEP76550.1"/>
    </source>
</evidence>
<comment type="similarity">
    <text evidence="1">Belongs to the FAD-binding oxidoreductase/transferase type 4 family.</text>
</comment>
<feature type="binding site" evidence="7">
    <location>
        <begin position="217"/>
        <end position="220"/>
    </location>
    <ligand>
        <name>FAD</name>
        <dbReference type="ChEBI" id="CHEBI:57692"/>
    </ligand>
</feature>
<keyword evidence="3 7" id="KW-0274">FAD</keyword>
<dbReference type="PROSITE" id="PS51387">
    <property type="entry name" value="FAD_PCMH"/>
    <property type="match status" value="1"/>
</dbReference>
<dbReference type="InterPro" id="IPR016169">
    <property type="entry name" value="FAD-bd_PCMH_sub2"/>
</dbReference>
<dbReference type="Gene3D" id="3.30.70.3450">
    <property type="match status" value="1"/>
</dbReference>
<dbReference type="STRING" id="1036181.SAMN05421756_101623"/>
<evidence type="ECO:0000256" key="8">
    <source>
        <dbReference type="PIRSR" id="PIRSR625650-4"/>
    </source>
</evidence>
<dbReference type="InterPro" id="IPR016164">
    <property type="entry name" value="FAD-linked_Oxase-like_C"/>
</dbReference>
<evidence type="ECO:0000256" key="2">
    <source>
        <dbReference type="ARBA" id="ARBA00022630"/>
    </source>
</evidence>
<feature type="active site" description="Proton donor/acceptor" evidence="5">
    <location>
        <position position="476"/>
    </location>
</feature>
<comment type="cofactor">
    <cofactor evidence="7">
        <name>FAD</name>
        <dbReference type="ChEBI" id="CHEBI:57692"/>
    </cofactor>
</comment>